<feature type="compositionally biased region" description="Polar residues" evidence="1">
    <location>
        <begin position="180"/>
        <end position="189"/>
    </location>
</feature>
<dbReference type="STRING" id="428993.SAMN06296058_0990"/>
<dbReference type="EMBL" id="FUZV01000001">
    <property type="protein sequence ID" value="SKC53505.1"/>
    <property type="molecule type" value="Genomic_DNA"/>
</dbReference>
<protein>
    <submittedName>
        <fullName evidence="2">Uncharacterized protein</fullName>
    </submittedName>
</protein>
<reference evidence="2 3" key="1">
    <citation type="submission" date="2017-02" db="EMBL/GenBank/DDBJ databases">
        <authorList>
            <person name="Peterson S.W."/>
        </authorList>
    </citation>
    <scope>NUCLEOTIDE SEQUENCE [LARGE SCALE GENOMIC DNA]</scope>
    <source>
        <strain evidence="2 3">P15</strain>
    </source>
</reference>
<gene>
    <name evidence="2" type="ORF">SAMN06296058_0990</name>
</gene>
<name>A0A1T5JQ69_9GAMM</name>
<feature type="compositionally biased region" description="Pro residues" evidence="1">
    <location>
        <begin position="91"/>
        <end position="102"/>
    </location>
</feature>
<evidence type="ECO:0000313" key="2">
    <source>
        <dbReference type="EMBL" id="SKC53505.1"/>
    </source>
</evidence>
<dbReference type="Proteomes" id="UP000190341">
    <property type="component" value="Unassembled WGS sequence"/>
</dbReference>
<feature type="region of interest" description="Disordered" evidence="1">
    <location>
        <begin position="75"/>
        <end position="146"/>
    </location>
</feature>
<proteinExistence type="predicted"/>
<accession>A0A1T5JQ69</accession>
<dbReference type="RefSeq" id="WP_079723340.1">
    <property type="nucleotide sequence ID" value="NZ_BMCL01000002.1"/>
</dbReference>
<feature type="region of interest" description="Disordered" evidence="1">
    <location>
        <begin position="166"/>
        <end position="189"/>
    </location>
</feature>
<evidence type="ECO:0000256" key="1">
    <source>
        <dbReference type="SAM" id="MobiDB-lite"/>
    </source>
</evidence>
<keyword evidence="3" id="KW-1185">Reference proteome</keyword>
<organism evidence="2 3">
    <name type="scientific">Pseudoxanthomonas indica</name>
    <dbReference type="NCBI Taxonomy" id="428993"/>
    <lineage>
        <taxon>Bacteria</taxon>
        <taxon>Pseudomonadati</taxon>
        <taxon>Pseudomonadota</taxon>
        <taxon>Gammaproteobacteria</taxon>
        <taxon>Lysobacterales</taxon>
        <taxon>Lysobacteraceae</taxon>
        <taxon>Pseudoxanthomonas</taxon>
    </lineage>
</organism>
<evidence type="ECO:0000313" key="3">
    <source>
        <dbReference type="Proteomes" id="UP000190341"/>
    </source>
</evidence>
<dbReference type="OrthoDB" id="5966600at2"/>
<dbReference type="AlphaFoldDB" id="A0A1T5JQ69"/>
<sequence length="284" mass="29486">MPDAHLPEVASAPEEDWGRALAALPLESPPEGGWNRVAAHLPRRRSPARLWVPAALAASLALLLVAPWKTQQQAPSAPDVVASQPPTTNVAPPPSMTPPPAVQPATTASVIAATEPATQPVAPVSKDRSAPTAGESAHAPSTDPSLASIQLAATVSADATSMDKEGAIPAGADANPPTAVASQQPTSPSQEDLYAESARLEALLSQIRDDRVSSGTAMALSAELHDRISGVDAALSQPDLDAGQRLALWRERVATLQRLTGVESTQRWMAANGYRADGQVAQIY</sequence>